<evidence type="ECO:0000313" key="2">
    <source>
        <dbReference type="Proteomes" id="UP001062846"/>
    </source>
</evidence>
<accession>A0ACC0MBH6</accession>
<gene>
    <name evidence="1" type="ORF">RHMOL_Rhmol09G0061900</name>
</gene>
<dbReference type="Proteomes" id="UP001062846">
    <property type="component" value="Chromosome 9"/>
</dbReference>
<keyword evidence="2" id="KW-1185">Reference proteome</keyword>
<comment type="caution">
    <text evidence="1">The sequence shown here is derived from an EMBL/GenBank/DDBJ whole genome shotgun (WGS) entry which is preliminary data.</text>
</comment>
<sequence length="80" mass="9112">MWHVHARICPGNDYFYIKEVDLDHSCGVAVQTLTNPHAMAKLVANLVGDDVWAKHGIRPINVVKEIKKDYGLNISYHQAW</sequence>
<organism evidence="1 2">
    <name type="scientific">Rhododendron molle</name>
    <name type="common">Chinese azalea</name>
    <name type="synonym">Azalea mollis</name>
    <dbReference type="NCBI Taxonomy" id="49168"/>
    <lineage>
        <taxon>Eukaryota</taxon>
        <taxon>Viridiplantae</taxon>
        <taxon>Streptophyta</taxon>
        <taxon>Embryophyta</taxon>
        <taxon>Tracheophyta</taxon>
        <taxon>Spermatophyta</taxon>
        <taxon>Magnoliopsida</taxon>
        <taxon>eudicotyledons</taxon>
        <taxon>Gunneridae</taxon>
        <taxon>Pentapetalae</taxon>
        <taxon>asterids</taxon>
        <taxon>Ericales</taxon>
        <taxon>Ericaceae</taxon>
        <taxon>Ericoideae</taxon>
        <taxon>Rhodoreae</taxon>
        <taxon>Rhododendron</taxon>
    </lineage>
</organism>
<dbReference type="EMBL" id="CM046396">
    <property type="protein sequence ID" value="KAI8537924.1"/>
    <property type="molecule type" value="Genomic_DNA"/>
</dbReference>
<evidence type="ECO:0000313" key="1">
    <source>
        <dbReference type="EMBL" id="KAI8537924.1"/>
    </source>
</evidence>
<proteinExistence type="predicted"/>
<protein>
    <submittedName>
        <fullName evidence="1">Uncharacterized protein</fullName>
    </submittedName>
</protein>
<name>A0ACC0MBH6_RHOML</name>
<reference evidence="1" key="1">
    <citation type="submission" date="2022-02" db="EMBL/GenBank/DDBJ databases">
        <title>Plant Genome Project.</title>
        <authorList>
            <person name="Zhang R.-G."/>
        </authorList>
    </citation>
    <scope>NUCLEOTIDE SEQUENCE</scope>
    <source>
        <strain evidence="1">AT1</strain>
    </source>
</reference>